<dbReference type="GO" id="GO:0016197">
    <property type="term" value="P:endosomal transport"/>
    <property type="evidence" value="ECO:0007669"/>
    <property type="project" value="TreeGrafter"/>
</dbReference>
<dbReference type="HOGENOM" id="CLU_110820_0_1_1"/>
<dbReference type="PANTHER" id="PTHR46479:SF1">
    <property type="entry name" value="BIOGENESIS OF LYSOSOME-RELATED ORGANELLES COMPLEX 1 SUBUNIT 2"/>
    <property type="match status" value="1"/>
</dbReference>
<gene>
    <name evidence="3" type="ORF">LOTGIDRAFT_231346</name>
</gene>
<dbReference type="KEGG" id="lgi:LOTGIDRAFT_231346"/>
<evidence type="ECO:0008006" key="5">
    <source>
        <dbReference type="Google" id="ProtNLM"/>
    </source>
</evidence>
<evidence type="ECO:0000256" key="1">
    <source>
        <dbReference type="ARBA" id="ARBA00008468"/>
    </source>
</evidence>
<accession>V4A2Z6</accession>
<name>V4A2Z6_LOTGI</name>
<dbReference type="OMA" id="PMMQQID"/>
<dbReference type="RefSeq" id="XP_009050938.1">
    <property type="nucleotide sequence ID" value="XM_009052690.1"/>
</dbReference>
<evidence type="ECO:0000313" key="3">
    <source>
        <dbReference type="EMBL" id="ESO98233.1"/>
    </source>
</evidence>
<dbReference type="EMBL" id="KB201262">
    <property type="protein sequence ID" value="ESO98233.1"/>
    <property type="molecule type" value="Genomic_DNA"/>
</dbReference>
<feature type="region of interest" description="Disordered" evidence="2">
    <location>
        <begin position="1"/>
        <end position="35"/>
    </location>
</feature>
<dbReference type="GO" id="GO:0031083">
    <property type="term" value="C:BLOC-1 complex"/>
    <property type="evidence" value="ECO:0007669"/>
    <property type="project" value="TreeGrafter"/>
</dbReference>
<dbReference type="PANTHER" id="PTHR46479">
    <property type="entry name" value="BIOGENESIS OF LYSOSOME-RELATED ORGANELLES COMPLEX 1 SUBUNIT 2"/>
    <property type="match status" value="1"/>
</dbReference>
<feature type="compositionally biased region" description="Basic and acidic residues" evidence="2">
    <location>
        <begin position="1"/>
        <end position="13"/>
    </location>
</feature>
<dbReference type="OrthoDB" id="244061at2759"/>
<evidence type="ECO:0000313" key="4">
    <source>
        <dbReference type="Proteomes" id="UP000030746"/>
    </source>
</evidence>
<dbReference type="InterPro" id="IPR019269">
    <property type="entry name" value="BLOC1_su2"/>
</dbReference>
<evidence type="ECO:0000256" key="2">
    <source>
        <dbReference type="SAM" id="MobiDB-lite"/>
    </source>
</evidence>
<dbReference type="AlphaFoldDB" id="V4A2Z6"/>
<dbReference type="Pfam" id="PF10046">
    <property type="entry name" value="BLOC1_2"/>
    <property type="match status" value="1"/>
</dbReference>
<dbReference type="CTD" id="20248556"/>
<reference evidence="3 4" key="1">
    <citation type="journal article" date="2013" name="Nature">
        <title>Insights into bilaterian evolution from three spiralian genomes.</title>
        <authorList>
            <person name="Simakov O."/>
            <person name="Marletaz F."/>
            <person name="Cho S.J."/>
            <person name="Edsinger-Gonzales E."/>
            <person name="Havlak P."/>
            <person name="Hellsten U."/>
            <person name="Kuo D.H."/>
            <person name="Larsson T."/>
            <person name="Lv J."/>
            <person name="Arendt D."/>
            <person name="Savage R."/>
            <person name="Osoegawa K."/>
            <person name="de Jong P."/>
            <person name="Grimwood J."/>
            <person name="Chapman J.A."/>
            <person name="Shapiro H."/>
            <person name="Aerts A."/>
            <person name="Otillar R.P."/>
            <person name="Terry A.Y."/>
            <person name="Boore J.L."/>
            <person name="Grigoriev I.V."/>
            <person name="Lindberg D.R."/>
            <person name="Seaver E.C."/>
            <person name="Weisblat D.A."/>
            <person name="Putnam N.H."/>
            <person name="Rokhsar D.S."/>
        </authorList>
    </citation>
    <scope>NUCLEOTIDE SEQUENCE [LARGE SCALE GENOMIC DNA]</scope>
</reference>
<dbReference type="Proteomes" id="UP000030746">
    <property type="component" value="Unassembled WGS sequence"/>
</dbReference>
<dbReference type="GO" id="GO:0000930">
    <property type="term" value="C:gamma-tubulin complex"/>
    <property type="evidence" value="ECO:0007669"/>
    <property type="project" value="TreeGrafter"/>
</dbReference>
<keyword evidence="4" id="KW-1185">Reference proteome</keyword>
<comment type="similarity">
    <text evidence="1">Belongs to the BLOC1S2 family.</text>
</comment>
<dbReference type="STRING" id="225164.V4A2Z6"/>
<organism evidence="3 4">
    <name type="scientific">Lottia gigantea</name>
    <name type="common">Giant owl limpet</name>
    <dbReference type="NCBI Taxonomy" id="225164"/>
    <lineage>
        <taxon>Eukaryota</taxon>
        <taxon>Metazoa</taxon>
        <taxon>Spiralia</taxon>
        <taxon>Lophotrochozoa</taxon>
        <taxon>Mollusca</taxon>
        <taxon>Gastropoda</taxon>
        <taxon>Patellogastropoda</taxon>
        <taxon>Lottioidea</taxon>
        <taxon>Lottiidae</taxon>
        <taxon>Lottia</taxon>
    </lineage>
</organism>
<protein>
    <recommendedName>
        <fullName evidence="5">Biogenesis of lysosome-related organelles complex 1 subunit 2</fullName>
    </recommendedName>
</protein>
<dbReference type="GO" id="GO:0032418">
    <property type="term" value="P:lysosome localization"/>
    <property type="evidence" value="ECO:0007669"/>
    <property type="project" value="TreeGrafter"/>
</dbReference>
<proteinExistence type="inferred from homology"/>
<sequence length="150" mass="16790">MSSNKESVERGVKNEAVPSAGVQERADLSDIGQPTTEAVPPSVIELCQETFQKTAEYVQGELEGTIEDYRLLEKMNKVTVGKYSEMKNIATSIESALRDLNVKYRSLQPYLEQIDQIEDSVASLEQAAYSLDHYSKRLEAKFKALEKKGP</sequence>
<dbReference type="GeneID" id="20248556"/>
<dbReference type="GO" id="GO:0043015">
    <property type="term" value="F:gamma-tubulin binding"/>
    <property type="evidence" value="ECO:0007669"/>
    <property type="project" value="TreeGrafter"/>
</dbReference>
<dbReference type="GO" id="GO:0099078">
    <property type="term" value="C:BORC complex"/>
    <property type="evidence" value="ECO:0007669"/>
    <property type="project" value="TreeGrafter"/>
</dbReference>